<dbReference type="PANTHER" id="PTHR30055">
    <property type="entry name" value="HTH-TYPE TRANSCRIPTIONAL REGULATOR RUTR"/>
    <property type="match status" value="1"/>
</dbReference>
<reference evidence="4 5" key="1">
    <citation type="submission" date="2022-09" db="EMBL/GenBank/DDBJ databases">
        <title>Complete genome sequence of Janibacter terrae strain COS04-44, PCL-degrading bacteria isolated from oil spilled coast.</title>
        <authorList>
            <person name="Park H."/>
            <person name="Kim J.Y."/>
            <person name="An S.H."/>
            <person name="Lee C.M."/>
            <person name="Weon H.-Y."/>
        </authorList>
    </citation>
    <scope>NUCLEOTIDE SEQUENCE [LARGE SCALE GENOMIC DNA]</scope>
    <source>
        <strain evidence="4 5">COS04-44</strain>
    </source>
</reference>
<dbReference type="InterPro" id="IPR009057">
    <property type="entry name" value="Homeodomain-like_sf"/>
</dbReference>
<dbReference type="Pfam" id="PF00440">
    <property type="entry name" value="TetR_N"/>
    <property type="match status" value="1"/>
</dbReference>
<dbReference type="SUPFAM" id="SSF48498">
    <property type="entry name" value="Tetracyclin repressor-like, C-terminal domain"/>
    <property type="match status" value="1"/>
</dbReference>
<feature type="DNA-binding region" description="H-T-H motif" evidence="2">
    <location>
        <begin position="33"/>
        <end position="52"/>
    </location>
</feature>
<keyword evidence="1 2" id="KW-0238">DNA-binding</keyword>
<feature type="domain" description="HTH tetR-type" evidence="3">
    <location>
        <begin position="10"/>
        <end position="70"/>
    </location>
</feature>
<dbReference type="Gene3D" id="1.10.357.10">
    <property type="entry name" value="Tetracycline Repressor, domain 2"/>
    <property type="match status" value="1"/>
</dbReference>
<keyword evidence="5" id="KW-1185">Reference proteome</keyword>
<evidence type="ECO:0000313" key="4">
    <source>
        <dbReference type="EMBL" id="WWF04119.1"/>
    </source>
</evidence>
<dbReference type="InterPro" id="IPR050109">
    <property type="entry name" value="HTH-type_TetR-like_transc_reg"/>
</dbReference>
<dbReference type="InterPro" id="IPR001647">
    <property type="entry name" value="HTH_TetR"/>
</dbReference>
<proteinExistence type="predicted"/>
<gene>
    <name evidence="4" type="ORF">N5P18_10445</name>
</gene>
<dbReference type="Pfam" id="PF17920">
    <property type="entry name" value="TetR_C_16"/>
    <property type="match status" value="1"/>
</dbReference>
<dbReference type="PANTHER" id="PTHR30055:SF235">
    <property type="entry name" value="TRANSCRIPTIONAL REGULATORY PROTEIN"/>
    <property type="match status" value="1"/>
</dbReference>
<dbReference type="RefSeq" id="WP_338537620.1">
    <property type="nucleotide sequence ID" value="NZ_CP104874.1"/>
</dbReference>
<evidence type="ECO:0000313" key="5">
    <source>
        <dbReference type="Proteomes" id="UP001381003"/>
    </source>
</evidence>
<dbReference type="PROSITE" id="PS50977">
    <property type="entry name" value="HTH_TETR_2"/>
    <property type="match status" value="1"/>
</dbReference>
<organism evidence="4 5">
    <name type="scientific">Janibacter terrae</name>
    <dbReference type="NCBI Taxonomy" id="103817"/>
    <lineage>
        <taxon>Bacteria</taxon>
        <taxon>Bacillati</taxon>
        <taxon>Actinomycetota</taxon>
        <taxon>Actinomycetes</taxon>
        <taxon>Micrococcales</taxon>
        <taxon>Intrasporangiaceae</taxon>
        <taxon>Janibacter</taxon>
    </lineage>
</organism>
<dbReference type="SUPFAM" id="SSF46689">
    <property type="entry name" value="Homeodomain-like"/>
    <property type="match status" value="1"/>
</dbReference>
<dbReference type="InterPro" id="IPR041678">
    <property type="entry name" value="TetR_C_16"/>
</dbReference>
<dbReference type="PRINTS" id="PR00455">
    <property type="entry name" value="HTHTETR"/>
</dbReference>
<dbReference type="InterPro" id="IPR036271">
    <property type="entry name" value="Tet_transcr_reg_TetR-rel_C_sf"/>
</dbReference>
<dbReference type="EMBL" id="CP104874">
    <property type="protein sequence ID" value="WWF04119.1"/>
    <property type="molecule type" value="Genomic_DNA"/>
</dbReference>
<evidence type="ECO:0000256" key="1">
    <source>
        <dbReference type="ARBA" id="ARBA00023125"/>
    </source>
</evidence>
<dbReference type="Gene3D" id="1.10.10.60">
    <property type="entry name" value="Homeodomain-like"/>
    <property type="match status" value="1"/>
</dbReference>
<sequence>MARGRRPGERDTRADILVAARGLFATKGFDGTSVRAVAREAEVDPALVHHYFAGKASLFAEVVGVPPGFEDEIVAAVEGPREGAGERIVRTFLAVWDSPQGRAHFQAMIGAVATHEGAARLLQDFVVRTVFVPIAANFADGEDVDELAVAAVGAQVVGLGMLRYVVRLPAMVEADPEDLVAVVGPAVQRLLAPLT</sequence>
<accession>A0ABZ2FBF0</accession>
<evidence type="ECO:0000256" key="2">
    <source>
        <dbReference type="PROSITE-ProRule" id="PRU00335"/>
    </source>
</evidence>
<dbReference type="Proteomes" id="UP001381003">
    <property type="component" value="Chromosome"/>
</dbReference>
<protein>
    <submittedName>
        <fullName evidence="4">TetR family transcriptional regulator</fullName>
    </submittedName>
</protein>
<evidence type="ECO:0000259" key="3">
    <source>
        <dbReference type="PROSITE" id="PS50977"/>
    </source>
</evidence>
<name>A0ABZ2FBF0_9MICO</name>